<name>A0A7G1KT03_9NOCA</name>
<dbReference type="GeneID" id="80350247"/>
<sequence>MNRRAILLAAALLAVTAGVAAWLLWPRSENTSQRIPAGPYLIRLASALHPGANAVEFDITDRESAPAQPSRVTVAPAMPQMGHAVPPVAAAATGPGRYRAELELPMSGQWEITVELSGPAGAGTATFSVSAT</sequence>
<dbReference type="RefSeq" id="WP_187684856.1">
    <property type="nucleotide sequence ID" value="NZ_AP023396.1"/>
</dbReference>
<evidence type="ECO:0000313" key="3">
    <source>
        <dbReference type="Proteomes" id="UP000516173"/>
    </source>
</evidence>
<reference evidence="2 3" key="1">
    <citation type="submission" date="2020-08" db="EMBL/GenBank/DDBJ databases">
        <title>Genome Sequencing of Nocardia wallacei strain FMUON74 and assembly.</title>
        <authorList>
            <person name="Toyokawa M."/>
            <person name="Uesaka K."/>
        </authorList>
    </citation>
    <scope>NUCLEOTIDE SEQUENCE [LARGE SCALE GENOMIC DNA]</scope>
    <source>
        <strain evidence="2 3">FMUON74</strain>
    </source>
</reference>
<dbReference type="AlphaFoldDB" id="A0A7G1KT03"/>
<accession>A0A7G1KT03</accession>
<gene>
    <name evidence="2" type="ORF">NWFMUON74_58230</name>
</gene>
<dbReference type="Pfam" id="PF13115">
    <property type="entry name" value="YtkA"/>
    <property type="match status" value="1"/>
</dbReference>
<dbReference type="Proteomes" id="UP000516173">
    <property type="component" value="Chromosome"/>
</dbReference>
<keyword evidence="3" id="KW-1185">Reference proteome</keyword>
<proteinExistence type="predicted"/>
<feature type="domain" description="YtkA-like" evidence="1">
    <location>
        <begin position="41"/>
        <end position="115"/>
    </location>
</feature>
<evidence type="ECO:0000259" key="1">
    <source>
        <dbReference type="Pfam" id="PF13115"/>
    </source>
</evidence>
<dbReference type="EMBL" id="AP023396">
    <property type="protein sequence ID" value="BCK58051.1"/>
    <property type="molecule type" value="Genomic_DNA"/>
</dbReference>
<dbReference type="KEGG" id="nwl:NWFMUON74_58230"/>
<dbReference type="InterPro" id="IPR032693">
    <property type="entry name" value="YtkA-like_dom"/>
</dbReference>
<evidence type="ECO:0000313" key="2">
    <source>
        <dbReference type="EMBL" id="BCK58051.1"/>
    </source>
</evidence>
<protein>
    <recommendedName>
        <fullName evidence="1">YtkA-like domain-containing protein</fullName>
    </recommendedName>
</protein>
<organism evidence="2 3">
    <name type="scientific">Nocardia wallacei</name>
    <dbReference type="NCBI Taxonomy" id="480035"/>
    <lineage>
        <taxon>Bacteria</taxon>
        <taxon>Bacillati</taxon>
        <taxon>Actinomycetota</taxon>
        <taxon>Actinomycetes</taxon>
        <taxon>Mycobacteriales</taxon>
        <taxon>Nocardiaceae</taxon>
        <taxon>Nocardia</taxon>
    </lineage>
</organism>